<reference evidence="3 4" key="1">
    <citation type="submission" date="2019-03" db="EMBL/GenBank/DDBJ databases">
        <title>Complete genome sequence of Ferrigenium kumadai strain An22, a microaerophilic iron-oxidizing bacterium isolated from a paddy field soil.</title>
        <authorList>
            <person name="Watanabe T."/>
            <person name="Asakawa S."/>
        </authorList>
    </citation>
    <scope>NUCLEOTIDE SEQUENCE [LARGE SCALE GENOMIC DNA]</scope>
    <source>
        <strain evidence="3 4">An22</strain>
    </source>
</reference>
<dbReference type="PROSITE" id="PS51257">
    <property type="entry name" value="PROKAR_LIPOPROTEIN"/>
    <property type="match status" value="1"/>
</dbReference>
<gene>
    <name evidence="3" type="ORF">FGKAn22_07610</name>
</gene>
<dbReference type="Proteomes" id="UP001319121">
    <property type="component" value="Chromosome"/>
</dbReference>
<accession>A0AAN1SY16</accession>
<dbReference type="EMBL" id="AP019536">
    <property type="protein sequence ID" value="BBI99068.1"/>
    <property type="molecule type" value="Genomic_DNA"/>
</dbReference>
<keyword evidence="1" id="KW-0732">Signal</keyword>
<name>A0AAN1SY16_9PROT</name>
<dbReference type="RefSeq" id="WP_212786667.1">
    <property type="nucleotide sequence ID" value="NZ_AP019536.1"/>
</dbReference>
<dbReference type="Pfam" id="PF04264">
    <property type="entry name" value="YceI"/>
    <property type="match status" value="1"/>
</dbReference>
<evidence type="ECO:0000259" key="2">
    <source>
        <dbReference type="SMART" id="SM00867"/>
    </source>
</evidence>
<dbReference type="InterPro" id="IPR007372">
    <property type="entry name" value="Lipid/polyisoprenoid-bd_YceI"/>
</dbReference>
<dbReference type="AlphaFoldDB" id="A0AAN1SY16"/>
<proteinExistence type="predicted"/>
<organism evidence="3 4">
    <name type="scientific">Ferrigenium kumadai</name>
    <dbReference type="NCBI Taxonomy" id="1682490"/>
    <lineage>
        <taxon>Bacteria</taxon>
        <taxon>Pseudomonadati</taxon>
        <taxon>Pseudomonadota</taxon>
        <taxon>Betaproteobacteria</taxon>
        <taxon>Nitrosomonadales</taxon>
        <taxon>Gallionellaceae</taxon>
        <taxon>Ferrigenium</taxon>
    </lineage>
</organism>
<protein>
    <recommendedName>
        <fullName evidence="2">Lipid/polyisoprenoid-binding YceI-like domain-containing protein</fullName>
    </recommendedName>
</protein>
<feature type="chain" id="PRO_5043036486" description="Lipid/polyisoprenoid-binding YceI-like domain-containing protein" evidence="1">
    <location>
        <begin position="24"/>
        <end position="245"/>
    </location>
</feature>
<evidence type="ECO:0000256" key="1">
    <source>
        <dbReference type="SAM" id="SignalP"/>
    </source>
</evidence>
<dbReference type="Gene3D" id="2.40.128.110">
    <property type="entry name" value="Lipid/polyisoprenoid-binding, YceI-like"/>
    <property type="match status" value="1"/>
</dbReference>
<dbReference type="SMART" id="SM00867">
    <property type="entry name" value="YceI"/>
    <property type="match status" value="1"/>
</dbReference>
<evidence type="ECO:0000313" key="3">
    <source>
        <dbReference type="EMBL" id="BBI99068.1"/>
    </source>
</evidence>
<feature type="signal peptide" evidence="1">
    <location>
        <begin position="1"/>
        <end position="23"/>
    </location>
</feature>
<dbReference type="KEGG" id="fku:FGKAn22_07610"/>
<evidence type="ECO:0000313" key="4">
    <source>
        <dbReference type="Proteomes" id="UP001319121"/>
    </source>
</evidence>
<keyword evidence="4" id="KW-1185">Reference proteome</keyword>
<dbReference type="SUPFAM" id="SSF101874">
    <property type="entry name" value="YceI-like"/>
    <property type="match status" value="1"/>
</dbReference>
<sequence length="245" mass="26654">MIRKYIVIALLGLASIITLISCATPSPAPQNNAASATLGGQPASLKTSYDELGIAGGKVYTLDSQNSAVRIYAFRGGLMSRVGHNHVLSAPRFTGFAYLPSGEAANARFDLEFRLDELEIDNPEDRSGLGKAFAAILRPVEIAGTREHMLGEENLQAERFPYVRVHSLQITGEPPKLAAKVQVEIHGQKRELWVPLNVEGFPERIVVTGSFILRQTDFGIRPYTLPAGLLSVKDEVVIEFRLAGA</sequence>
<dbReference type="InterPro" id="IPR036761">
    <property type="entry name" value="TTHA0802/YceI-like_sf"/>
</dbReference>
<feature type="domain" description="Lipid/polyisoprenoid-binding YceI-like" evidence="2">
    <location>
        <begin position="59"/>
        <end position="245"/>
    </location>
</feature>